<evidence type="ECO:0000313" key="5">
    <source>
        <dbReference type="Proteomes" id="UP001557484"/>
    </source>
</evidence>
<dbReference type="PRINTS" id="PR00455">
    <property type="entry name" value="HTHTETR"/>
</dbReference>
<dbReference type="Proteomes" id="UP001557484">
    <property type="component" value="Unassembled WGS sequence"/>
</dbReference>
<dbReference type="Pfam" id="PF00440">
    <property type="entry name" value="TetR_N"/>
    <property type="match status" value="1"/>
</dbReference>
<comment type="caution">
    <text evidence="4">The sequence shown here is derived from an EMBL/GenBank/DDBJ whole genome shotgun (WGS) entry which is preliminary data.</text>
</comment>
<dbReference type="InterPro" id="IPR023772">
    <property type="entry name" value="DNA-bd_HTH_TetR-type_CS"/>
</dbReference>
<reference evidence="4 5" key="1">
    <citation type="journal article" date="2011" name="Int. J. Syst. Evol. Microbiol.">
        <title>Zhongshania antarctica gen. nov., sp. nov. and Zhongshania guokunii sp. nov., gammaproteobacteria respectively isolated from coastal attached (fast) ice and surface seawater of the Antarctic.</title>
        <authorList>
            <person name="Li H.J."/>
            <person name="Zhang X.Y."/>
            <person name="Chen C.X."/>
            <person name="Zhang Y.J."/>
            <person name="Gao Z.M."/>
            <person name="Yu Y."/>
            <person name="Chen X.L."/>
            <person name="Chen B."/>
            <person name="Zhang Y.Z."/>
        </authorList>
    </citation>
    <scope>NUCLEOTIDE SEQUENCE [LARGE SCALE GENOMIC DNA]</scope>
    <source>
        <strain evidence="4 5">R06B22</strain>
    </source>
</reference>
<dbReference type="RefSeq" id="WP_368376835.1">
    <property type="nucleotide sequence ID" value="NZ_JBFRYB010000001.1"/>
</dbReference>
<gene>
    <name evidence="4" type="ORF">AB4875_14815</name>
</gene>
<dbReference type="EMBL" id="JBFRYB010000001">
    <property type="protein sequence ID" value="MEX1666765.1"/>
    <property type="molecule type" value="Genomic_DNA"/>
</dbReference>
<feature type="domain" description="HTH tetR-type" evidence="3">
    <location>
        <begin position="11"/>
        <end position="71"/>
    </location>
</feature>
<evidence type="ECO:0000259" key="3">
    <source>
        <dbReference type="PROSITE" id="PS50977"/>
    </source>
</evidence>
<evidence type="ECO:0000256" key="2">
    <source>
        <dbReference type="PROSITE-ProRule" id="PRU00335"/>
    </source>
</evidence>
<dbReference type="InterPro" id="IPR009057">
    <property type="entry name" value="Homeodomain-like_sf"/>
</dbReference>
<dbReference type="PANTHER" id="PTHR43479">
    <property type="entry name" value="ACREF/ENVCD OPERON REPRESSOR-RELATED"/>
    <property type="match status" value="1"/>
</dbReference>
<dbReference type="InterPro" id="IPR050624">
    <property type="entry name" value="HTH-type_Tx_Regulator"/>
</dbReference>
<dbReference type="Gene3D" id="1.10.357.10">
    <property type="entry name" value="Tetracycline Repressor, domain 2"/>
    <property type="match status" value="1"/>
</dbReference>
<dbReference type="PANTHER" id="PTHR43479:SF11">
    <property type="entry name" value="ACREF_ENVCD OPERON REPRESSOR-RELATED"/>
    <property type="match status" value="1"/>
</dbReference>
<keyword evidence="1 2" id="KW-0238">DNA-binding</keyword>
<dbReference type="PROSITE" id="PS50977">
    <property type="entry name" value="HTH_TETR_2"/>
    <property type="match status" value="1"/>
</dbReference>
<evidence type="ECO:0000313" key="4">
    <source>
        <dbReference type="EMBL" id="MEX1666765.1"/>
    </source>
</evidence>
<sequence>MKALPIQARAKQKRAALITAAKECFVEHGYDNTTAKSIASCAGVATGTFYQYFDNKEDILCVIAQQRIEDLYQQVPSAKELFTLSENAQQNSVKADATQAIFLYVLELIYAFHEEEPELHQVLEQRRALDTRLAEILGQGETLLDERVLLFVQSFNIKNANAVAFNLFAMAEGLVHRHVFGNSSQSKATTLQLGAAMLASYFDHL</sequence>
<name>A0ABV3TYS6_9GAMM</name>
<dbReference type="InterPro" id="IPR001647">
    <property type="entry name" value="HTH_TetR"/>
</dbReference>
<dbReference type="PROSITE" id="PS01081">
    <property type="entry name" value="HTH_TETR_1"/>
    <property type="match status" value="1"/>
</dbReference>
<accession>A0ABV3TYS6</accession>
<dbReference type="SUPFAM" id="SSF46689">
    <property type="entry name" value="Homeodomain-like"/>
    <property type="match status" value="1"/>
</dbReference>
<evidence type="ECO:0000256" key="1">
    <source>
        <dbReference type="ARBA" id="ARBA00023125"/>
    </source>
</evidence>
<organism evidence="4 5">
    <name type="scientific">Zhongshania arctica</name>
    <dbReference type="NCBI Taxonomy" id="3238302"/>
    <lineage>
        <taxon>Bacteria</taxon>
        <taxon>Pseudomonadati</taxon>
        <taxon>Pseudomonadota</taxon>
        <taxon>Gammaproteobacteria</taxon>
        <taxon>Cellvibrionales</taxon>
        <taxon>Spongiibacteraceae</taxon>
        <taxon>Zhongshania</taxon>
    </lineage>
</organism>
<feature type="DNA-binding region" description="H-T-H motif" evidence="2">
    <location>
        <begin position="34"/>
        <end position="53"/>
    </location>
</feature>
<proteinExistence type="predicted"/>
<keyword evidence="5" id="KW-1185">Reference proteome</keyword>
<protein>
    <submittedName>
        <fullName evidence="4">TetR/AcrR family transcriptional regulator</fullName>
    </submittedName>
</protein>